<sequence length="539" mass="57065">MAIRNGKPVQFTPKGLCDAFDSSQAFPGACQLLTNLVFDQANPELVVSRPGVGAAATTFSSFTTPTFVSVYIVIGVVAYGMVSSGRNAGKDEPFAYNILTNTFITISGVTSANTPTSPATSGAWTPPTMAVVSTKILVTHPGFNGTGSNFFGVIDITNPAAPVWSSSNLATNALTGVPTSVANFNNRAWFAVGNTLQFSDVLVPTTRTNASQSVTVGDTTPVIAQSGLPIQTTSAGVIGALVVFKQSQIWQITGDPATSNLSENYITLTTGCIAPRSIVQGPFGIFFAGQDAPYILNFLGTLVPLSSRPGTDFPADLQVPFQNTTQASRISASFSGNIYRVCVPTLVQGQAQTNDYWYDIRRKRWTGPHSFPYDCAVQYGNQFVISGAASGAALFVSSTIPNSNSAFNDAGTNLTSHLRSSTFPKTNHMAEVQVVESTIELSSSGLSTTYNITAYDDQNNTLGSTFVQTPPVGSLWGSFLWGAASWASSFSIPHVYSIPWTSALVFQKMALDVMVTSAEGVQIGTFYARYADTGYTNQG</sequence>
<dbReference type="AlphaFoldDB" id="A0A4Y8N1M9"/>
<reference evidence="1 2" key="1">
    <citation type="submission" date="2019-03" db="EMBL/GenBank/DDBJ databases">
        <title>Complete Genome Sequence of Paraburkholderia dipogonis ICMP 19430T, a Nitrogen-fixing Symbiont of the South African Invasive Legume Dipogon lignosus in New Zealand.</title>
        <authorList>
            <person name="De Meyer S.E."/>
        </authorList>
    </citation>
    <scope>NUCLEOTIDE SEQUENCE [LARGE SCALE GENOMIC DNA]</scope>
    <source>
        <strain evidence="1 2">ICMP 19430</strain>
    </source>
</reference>
<dbReference type="GeneID" id="97307221"/>
<name>A0A4Y8N1M9_9BURK</name>
<evidence type="ECO:0000313" key="2">
    <source>
        <dbReference type="Proteomes" id="UP000297385"/>
    </source>
</evidence>
<evidence type="ECO:0000313" key="1">
    <source>
        <dbReference type="EMBL" id="TFE43604.1"/>
    </source>
</evidence>
<dbReference type="EMBL" id="SNVI01000001">
    <property type="protein sequence ID" value="TFE43604.1"/>
    <property type="molecule type" value="Genomic_DNA"/>
</dbReference>
<organism evidence="1 2">
    <name type="scientific">Paraburkholderia dipogonis</name>
    <dbReference type="NCBI Taxonomy" id="1211383"/>
    <lineage>
        <taxon>Bacteria</taxon>
        <taxon>Pseudomonadati</taxon>
        <taxon>Pseudomonadota</taxon>
        <taxon>Betaproteobacteria</taxon>
        <taxon>Burkholderiales</taxon>
        <taxon>Burkholderiaceae</taxon>
        <taxon>Paraburkholderia</taxon>
    </lineage>
</organism>
<dbReference type="RefSeq" id="WP_134455553.1">
    <property type="nucleotide sequence ID" value="NZ_JBHMFL010000042.1"/>
</dbReference>
<accession>A0A4Y8N1M9</accession>
<gene>
    <name evidence="1" type="ORF">E2553_00265</name>
</gene>
<protein>
    <submittedName>
        <fullName evidence="1">Uncharacterized protein</fullName>
    </submittedName>
</protein>
<dbReference type="Proteomes" id="UP000297385">
    <property type="component" value="Unassembled WGS sequence"/>
</dbReference>
<proteinExistence type="predicted"/>
<comment type="caution">
    <text evidence="1">The sequence shown here is derived from an EMBL/GenBank/DDBJ whole genome shotgun (WGS) entry which is preliminary data.</text>
</comment>